<sequence length="140" mass="16151">MNNGACIFRFIMHYSFFGHELGIADKYFSAFNNSLNTKTSYFLHISRNITFYFFTISSLQRHGNRMVRMAFRQSCQLQKLFSFHVFGDNLLNIENPFSQSACFIKNDNLRLGQSFEIIAALDQNALSGSPSYTAEEAERN</sequence>
<protein>
    <submittedName>
        <fullName evidence="1">Uncharacterized protein</fullName>
    </submittedName>
</protein>
<gene>
    <name evidence="1" type="ORF">SDC9_103054</name>
</gene>
<dbReference type="AlphaFoldDB" id="A0A645ASK7"/>
<organism evidence="1">
    <name type="scientific">bioreactor metagenome</name>
    <dbReference type="NCBI Taxonomy" id="1076179"/>
    <lineage>
        <taxon>unclassified sequences</taxon>
        <taxon>metagenomes</taxon>
        <taxon>ecological metagenomes</taxon>
    </lineage>
</organism>
<comment type="caution">
    <text evidence="1">The sequence shown here is derived from an EMBL/GenBank/DDBJ whole genome shotgun (WGS) entry which is preliminary data.</text>
</comment>
<reference evidence="1" key="1">
    <citation type="submission" date="2019-08" db="EMBL/GenBank/DDBJ databases">
        <authorList>
            <person name="Kucharzyk K."/>
            <person name="Murdoch R.W."/>
            <person name="Higgins S."/>
            <person name="Loffler F."/>
        </authorList>
    </citation>
    <scope>NUCLEOTIDE SEQUENCE</scope>
</reference>
<dbReference type="EMBL" id="VSSQ01015662">
    <property type="protein sequence ID" value="MPM56252.1"/>
    <property type="molecule type" value="Genomic_DNA"/>
</dbReference>
<evidence type="ECO:0000313" key="1">
    <source>
        <dbReference type="EMBL" id="MPM56252.1"/>
    </source>
</evidence>
<accession>A0A645ASK7</accession>
<name>A0A645ASK7_9ZZZZ</name>
<proteinExistence type="predicted"/>